<dbReference type="AlphaFoldDB" id="A0A9W6WCF2"/>
<accession>A0A9W6WCF2</accession>
<evidence type="ECO:0000313" key="2">
    <source>
        <dbReference type="Proteomes" id="UP001165063"/>
    </source>
</evidence>
<proteinExistence type="predicted"/>
<keyword evidence="2" id="KW-1185">Reference proteome</keyword>
<gene>
    <name evidence="1" type="ORF">Amon01_000960000</name>
</gene>
<comment type="caution">
    <text evidence="1">The sequence shown here is derived from an EMBL/GenBank/DDBJ whole genome shotgun (WGS) entry which is preliminary data.</text>
</comment>
<dbReference type="Proteomes" id="UP001165063">
    <property type="component" value="Unassembled WGS sequence"/>
</dbReference>
<name>A0A9W6WCF2_AMBMO</name>
<sequence length="86" mass="10201">MATHPAERKYQDHAKSTGTCHIHSYFPAKCPNTWSMTNFQWCMPSPYLLPRQMPQYLDYDQDPVLKAQYLDYDHHPVVHAMCRDFP</sequence>
<evidence type="ECO:0000313" key="1">
    <source>
        <dbReference type="EMBL" id="GME77101.1"/>
    </source>
</evidence>
<reference evidence="1" key="1">
    <citation type="submission" date="2023-04" db="EMBL/GenBank/DDBJ databases">
        <title>Ambrosiozyma monospora NBRC 1965.</title>
        <authorList>
            <person name="Ichikawa N."/>
            <person name="Sato H."/>
            <person name="Tonouchi N."/>
        </authorList>
    </citation>
    <scope>NUCLEOTIDE SEQUENCE</scope>
    <source>
        <strain evidence="1">NBRC 1965</strain>
    </source>
</reference>
<organism evidence="1 2">
    <name type="scientific">Ambrosiozyma monospora</name>
    <name type="common">Yeast</name>
    <name type="synonym">Endomycopsis monosporus</name>
    <dbReference type="NCBI Taxonomy" id="43982"/>
    <lineage>
        <taxon>Eukaryota</taxon>
        <taxon>Fungi</taxon>
        <taxon>Dikarya</taxon>
        <taxon>Ascomycota</taxon>
        <taxon>Saccharomycotina</taxon>
        <taxon>Pichiomycetes</taxon>
        <taxon>Pichiales</taxon>
        <taxon>Pichiaceae</taxon>
        <taxon>Ambrosiozyma</taxon>
    </lineage>
</organism>
<dbReference type="EMBL" id="BSXU01012397">
    <property type="protein sequence ID" value="GME77101.1"/>
    <property type="molecule type" value="Genomic_DNA"/>
</dbReference>
<protein>
    <submittedName>
        <fullName evidence="1">Unnamed protein product</fullName>
    </submittedName>
</protein>